<dbReference type="Pfam" id="PF00370">
    <property type="entry name" value="FGGY_N"/>
    <property type="match status" value="1"/>
</dbReference>
<dbReference type="CDD" id="cd07782">
    <property type="entry name" value="ASKHA_NBD_FGGY_D-RBK"/>
    <property type="match status" value="1"/>
</dbReference>
<comment type="similarity">
    <text evidence="1">Belongs to the FGGY kinase family.</text>
</comment>
<evidence type="ECO:0000259" key="4">
    <source>
        <dbReference type="Pfam" id="PF00370"/>
    </source>
</evidence>
<dbReference type="AlphaFoldDB" id="A9HPD7"/>
<dbReference type="NCBIfam" id="TIGR01315">
    <property type="entry name" value="5C_CHO_kinase"/>
    <property type="match status" value="1"/>
</dbReference>
<dbReference type="InterPro" id="IPR006003">
    <property type="entry name" value="FGGY_RbtK-like"/>
</dbReference>
<dbReference type="KEGG" id="gdi:GDI2633"/>
<dbReference type="GO" id="GO:0005737">
    <property type="term" value="C:cytoplasm"/>
    <property type="evidence" value="ECO:0007669"/>
    <property type="project" value="TreeGrafter"/>
</dbReference>
<dbReference type="SUPFAM" id="SSF53067">
    <property type="entry name" value="Actin-like ATPase domain"/>
    <property type="match status" value="2"/>
</dbReference>
<keyword evidence="7" id="KW-1185">Reference proteome</keyword>
<dbReference type="Proteomes" id="UP000001176">
    <property type="component" value="Chromosome"/>
</dbReference>
<dbReference type="InterPro" id="IPR018485">
    <property type="entry name" value="FGGY_C"/>
</dbReference>
<dbReference type="GO" id="GO:0019150">
    <property type="term" value="F:D-ribulokinase activity"/>
    <property type="evidence" value="ECO:0007669"/>
    <property type="project" value="TreeGrafter"/>
</dbReference>
<dbReference type="GO" id="GO:0019321">
    <property type="term" value="P:pentose metabolic process"/>
    <property type="evidence" value="ECO:0007669"/>
    <property type="project" value="TreeGrafter"/>
</dbReference>
<dbReference type="Gene3D" id="1.20.58.2240">
    <property type="match status" value="1"/>
</dbReference>
<dbReference type="PANTHER" id="PTHR43435">
    <property type="entry name" value="RIBULOKINASE"/>
    <property type="match status" value="1"/>
</dbReference>
<dbReference type="InterPro" id="IPR018484">
    <property type="entry name" value="FGGY_N"/>
</dbReference>
<protein>
    <submittedName>
        <fullName evidence="6">Ribulokinase</fullName>
    </submittedName>
</protein>
<evidence type="ECO:0000259" key="5">
    <source>
        <dbReference type="Pfam" id="PF02782"/>
    </source>
</evidence>
<dbReference type="PANTHER" id="PTHR43435:SF4">
    <property type="entry name" value="FGGY CARBOHYDRATE KINASE DOMAIN-CONTAINING PROTEIN"/>
    <property type="match status" value="1"/>
</dbReference>
<reference evidence="6 7" key="1">
    <citation type="journal article" date="2009" name="BMC Genomics">
        <title>Complete genome sequence of the sugarcane nitrogen-fixing endophyte Gluconacetobacter diazotrophicus Pal5.</title>
        <authorList>
            <person name="Bertalan M."/>
            <person name="Albano R."/>
            <person name="Padua V."/>
            <person name="Rouws L."/>
            <person name="Rojas C."/>
            <person name="Hemerly A."/>
            <person name="Teixeira K."/>
            <person name="Schwab S."/>
            <person name="Araujo J."/>
            <person name="Oliveira A."/>
            <person name="Franca L."/>
            <person name="Magalhaes V."/>
            <person name="Alqueres S."/>
            <person name="Cardoso A."/>
            <person name="Almeida W."/>
            <person name="Loureiro M.M."/>
            <person name="Nogueira E."/>
            <person name="Cidade D."/>
            <person name="Oliveira D."/>
            <person name="Simao T."/>
            <person name="Macedo J."/>
            <person name="Valadao A."/>
            <person name="Dreschsel M."/>
            <person name="Freitas F."/>
            <person name="Vidal M."/>
            <person name="Guedes H."/>
            <person name="Rodrigues E."/>
            <person name="Meneses C."/>
            <person name="Brioso P."/>
            <person name="Pozzer L."/>
            <person name="Figueiredo D."/>
            <person name="Montano H."/>
            <person name="Junior J."/>
            <person name="Filho G."/>
            <person name="Flores V."/>
            <person name="Ferreira B."/>
            <person name="Branco A."/>
            <person name="Gonzalez P."/>
            <person name="Guillobel H."/>
            <person name="Lemos M."/>
            <person name="Seibel L."/>
            <person name="Macedo J."/>
            <person name="Alves-Ferreira M."/>
            <person name="Sachetto-Martins G."/>
            <person name="Coelho A."/>
            <person name="Santos E."/>
            <person name="Amaral G."/>
            <person name="Neves A."/>
            <person name="Pacheco A.B."/>
            <person name="Carvalho D."/>
            <person name="Lery L."/>
            <person name="Bisch P."/>
            <person name="Rossle S.C."/>
            <person name="Urmenyi T."/>
            <person name="Kruger W.V."/>
            <person name="Martins O."/>
            <person name="Baldani J.I."/>
            <person name="Ferreira P.C."/>
        </authorList>
    </citation>
    <scope>NUCLEOTIDE SEQUENCE [LARGE SCALE GENOMIC DNA]</scope>
    <source>
        <strain evidence="7">ATCC 49037 / DSM 5601 / CCUG 37298 / CIP 103539 / LMG 7603 / PAl5</strain>
    </source>
</reference>
<dbReference type="PIRSF" id="PIRSF000538">
    <property type="entry name" value="GlpK"/>
    <property type="match status" value="1"/>
</dbReference>
<sequence length="553" mass="58776">MAEITRSAPTMDVVLGIDVGTGSARAGVFTTDGRKLGAASRATRTWHPRPHVAQQSSTDIWHAVCASVSDAMALATERAGGLLDVRGVGFDATCSLVVLDRNGAPLSVDRDGAPGQDVILWMDHRAVDQAARINDGAYDVLRYVGGTISPEMETPKLLWLKERLPDVFDQAGLFFDLPDFLTWRATGAESRSRCSTVCKWTYLAHEDRWDDSYFRAVGLGRLVDEGYRRIGTDIRPLGGRVGAGLDARAAEELGLPVGTPVAVSAIDAHAGGIGVIGAAGGGDPSFDRRVALIGGTSSCHMVVSPTPRFVPGIWGPYFDAMLPGMWLNEAGQSATGSLIDFIIASHPATPALRRQAQQEERTIYQVLNDILAGLESGMPAGSITRDLHVMPDFNGNRSPHADPASHGMIGGLGLSATDDDLACLYLATIQGLAYGTRDIIDTLNRQGYAIDTILATGGGTKNPVFVREHANATGCRILLPEEPDAVLLGSAILGAVAGGVHASIHDGMAAMSRTGAEIRPDPETRGFHDAKLQVCRAMYDDQKRYRGIMTRGA</sequence>
<organism evidence="6 7">
    <name type="scientific">Gluconacetobacter diazotrophicus (strain ATCC 49037 / DSM 5601 / CCUG 37298 / CIP 103539 / LMG 7603 / PAl5)</name>
    <dbReference type="NCBI Taxonomy" id="272568"/>
    <lineage>
        <taxon>Bacteria</taxon>
        <taxon>Pseudomonadati</taxon>
        <taxon>Pseudomonadota</taxon>
        <taxon>Alphaproteobacteria</taxon>
        <taxon>Acetobacterales</taxon>
        <taxon>Acetobacteraceae</taxon>
        <taxon>Gluconacetobacter</taxon>
    </lineage>
</organism>
<dbReference type="EMBL" id="AM889285">
    <property type="protein sequence ID" value="CAP56576.1"/>
    <property type="molecule type" value="Genomic_DNA"/>
</dbReference>
<dbReference type="FunFam" id="3.30.420.40:FF:000101">
    <property type="entry name" value="FGGY carbohydrate kinase domain-containing protein"/>
    <property type="match status" value="1"/>
</dbReference>
<accession>A9HPD7</accession>
<keyword evidence="3 6" id="KW-0418">Kinase</keyword>
<proteinExistence type="inferred from homology"/>
<feature type="domain" description="Carbohydrate kinase FGGY C-terminal" evidence="5">
    <location>
        <begin position="291"/>
        <end position="497"/>
    </location>
</feature>
<evidence type="ECO:0000313" key="6">
    <source>
        <dbReference type="EMBL" id="CAP56576.1"/>
    </source>
</evidence>
<feature type="domain" description="Carbohydrate kinase FGGY N-terminal" evidence="4">
    <location>
        <begin position="13"/>
        <end position="274"/>
    </location>
</feature>
<dbReference type="Gene3D" id="3.30.420.40">
    <property type="match status" value="1"/>
</dbReference>
<evidence type="ECO:0000256" key="3">
    <source>
        <dbReference type="ARBA" id="ARBA00022777"/>
    </source>
</evidence>
<evidence type="ECO:0000313" key="7">
    <source>
        <dbReference type="Proteomes" id="UP000001176"/>
    </source>
</evidence>
<dbReference type="InterPro" id="IPR000577">
    <property type="entry name" value="Carb_kinase_FGGY"/>
</dbReference>
<evidence type="ECO:0000256" key="1">
    <source>
        <dbReference type="ARBA" id="ARBA00009156"/>
    </source>
</evidence>
<dbReference type="InterPro" id="IPR043129">
    <property type="entry name" value="ATPase_NBD"/>
</dbReference>
<name>A9HPD7_GLUDA</name>
<keyword evidence="2" id="KW-0808">Transferase</keyword>
<dbReference type="Pfam" id="PF02782">
    <property type="entry name" value="FGGY_C"/>
    <property type="match status" value="1"/>
</dbReference>
<evidence type="ECO:0000256" key="2">
    <source>
        <dbReference type="ARBA" id="ARBA00022679"/>
    </source>
</evidence>
<gene>
    <name evidence="6" type="primary">araB</name>
    <name evidence="6" type="ordered locus">GDI2633</name>
</gene>